<protein>
    <recommendedName>
        <fullName evidence="1">DUF3444 domain-containing protein</fullName>
    </recommendedName>
</protein>
<name>A0A3Q7EEB5_SOLLC</name>
<dbReference type="OMA" id="SHAVAWE"/>
<dbReference type="RefSeq" id="XP_069150796.1">
    <property type="nucleotide sequence ID" value="XM_069294695.1"/>
</dbReference>
<dbReference type="PANTHER" id="PTHR47374:SF6">
    <property type="entry name" value="ENDOSOME ANTIGEN-LIKE PROTEIN, PUTATIVE (DUF3444)-RELATED"/>
    <property type="match status" value="1"/>
</dbReference>
<dbReference type="GeneID" id="138343551"/>
<keyword evidence="3" id="KW-1185">Reference proteome</keyword>
<evidence type="ECO:0000313" key="3">
    <source>
        <dbReference type="Proteomes" id="UP000004994"/>
    </source>
</evidence>
<dbReference type="InterPro" id="IPR024593">
    <property type="entry name" value="DUF3444"/>
</dbReference>
<dbReference type="EnsemblPlants" id="Solyc01g057670.1.1">
    <property type="protein sequence ID" value="Solyc01g057670.1.1.1"/>
    <property type="gene ID" value="Solyc01g057670.1"/>
</dbReference>
<reference evidence="2" key="1">
    <citation type="journal article" date="2012" name="Nature">
        <title>The tomato genome sequence provides insights into fleshy fruit evolution.</title>
        <authorList>
            <consortium name="Tomato Genome Consortium"/>
        </authorList>
    </citation>
    <scope>NUCLEOTIDE SEQUENCE [LARGE SCALE GENOMIC DNA]</scope>
    <source>
        <strain evidence="2">cv. Heinz 1706</strain>
    </source>
</reference>
<proteinExistence type="predicted"/>
<dbReference type="Gramene" id="Solyc01g057670.1.1">
    <property type="protein sequence ID" value="Solyc01g057670.1.1.1"/>
    <property type="gene ID" value="Solyc01g057670.1"/>
</dbReference>
<accession>A0A3Q7EEB5</accession>
<dbReference type="Pfam" id="PF11926">
    <property type="entry name" value="DUF3444"/>
    <property type="match status" value="1"/>
</dbReference>
<dbReference type="InParanoid" id="A0A3Q7EEB5"/>
<evidence type="ECO:0000259" key="1">
    <source>
        <dbReference type="Pfam" id="PF11926"/>
    </source>
</evidence>
<dbReference type="STRING" id="4081.A0A3Q7EEB5"/>
<dbReference type="PaxDb" id="4081-Solyc01g057670.1.1"/>
<dbReference type="KEGG" id="sly:138343551"/>
<organism evidence="2">
    <name type="scientific">Solanum lycopersicum</name>
    <name type="common">Tomato</name>
    <name type="synonym">Lycopersicon esculentum</name>
    <dbReference type="NCBI Taxonomy" id="4081"/>
    <lineage>
        <taxon>Eukaryota</taxon>
        <taxon>Viridiplantae</taxon>
        <taxon>Streptophyta</taxon>
        <taxon>Embryophyta</taxon>
        <taxon>Tracheophyta</taxon>
        <taxon>Spermatophyta</taxon>
        <taxon>Magnoliopsida</taxon>
        <taxon>eudicotyledons</taxon>
        <taxon>Gunneridae</taxon>
        <taxon>Pentapetalae</taxon>
        <taxon>asterids</taxon>
        <taxon>lamiids</taxon>
        <taxon>Solanales</taxon>
        <taxon>Solanaceae</taxon>
        <taxon>Solanoideae</taxon>
        <taxon>Solaneae</taxon>
        <taxon>Solanum</taxon>
        <taxon>Solanum subgen. Lycopersicon</taxon>
    </lineage>
</organism>
<reference evidence="2" key="2">
    <citation type="submission" date="2019-01" db="UniProtKB">
        <authorList>
            <consortium name="EnsemblPlants"/>
        </authorList>
    </citation>
    <scope>IDENTIFICATION</scope>
    <source>
        <strain evidence="2">cv. Heinz 1706</strain>
    </source>
</reference>
<dbReference type="Proteomes" id="UP000004994">
    <property type="component" value="Chromosome 1"/>
</dbReference>
<dbReference type="PANTHER" id="PTHR47374">
    <property type="entry name" value="ENDOSOME ANTIGEN-LIKE PROTEIN, PUTATIVE (DUF3444)-RELATED"/>
    <property type="match status" value="1"/>
</dbReference>
<evidence type="ECO:0000313" key="2">
    <source>
        <dbReference type="EnsemblPlants" id="Solyc01g057670.1.1.1"/>
    </source>
</evidence>
<sequence>MPIGCGLFKFLNRKLNKYLVTNNFLHVVVAKPVKKGVYKIFPKTGEVWALYKNVSAHLMKGNNLEDFEYVIVEIVDVPYDYVDVKFLEWVKGFKFVYKDRVEEEKADKAVKICVSEHLRFSHQIPTFRLIEERDGSLRGF</sequence>
<dbReference type="AlphaFoldDB" id="A0A3Q7EEB5"/>
<feature type="domain" description="DUF3444" evidence="1">
    <location>
        <begin position="1"/>
        <end position="132"/>
    </location>
</feature>